<proteinExistence type="predicted"/>
<dbReference type="InterPro" id="IPR046903">
    <property type="entry name" value="Mab-21-like_nuc_Trfase"/>
</dbReference>
<dbReference type="PANTHER" id="PTHR10656">
    <property type="entry name" value="CELL FATE DETERMINING PROTEIN MAB21-RELATED"/>
    <property type="match status" value="1"/>
</dbReference>
<dbReference type="OrthoDB" id="1877767at2759"/>
<keyword evidence="3" id="KW-1185">Reference proteome</keyword>
<comment type="caution">
    <text evidence="2">The sequence shown here is derived from an EMBL/GenBank/DDBJ whole genome shotgun (WGS) entry which is preliminary data.</text>
</comment>
<organism evidence="2 3">
    <name type="scientific">Mytilus galloprovincialis</name>
    <name type="common">Mediterranean mussel</name>
    <dbReference type="NCBI Taxonomy" id="29158"/>
    <lineage>
        <taxon>Eukaryota</taxon>
        <taxon>Metazoa</taxon>
        <taxon>Spiralia</taxon>
        <taxon>Lophotrochozoa</taxon>
        <taxon>Mollusca</taxon>
        <taxon>Bivalvia</taxon>
        <taxon>Autobranchia</taxon>
        <taxon>Pteriomorphia</taxon>
        <taxon>Mytilida</taxon>
        <taxon>Mytiloidea</taxon>
        <taxon>Mytilidae</taxon>
        <taxon>Mytilinae</taxon>
        <taxon>Mytilus</taxon>
    </lineage>
</organism>
<evidence type="ECO:0000259" key="1">
    <source>
        <dbReference type="Pfam" id="PF03281"/>
    </source>
</evidence>
<evidence type="ECO:0000313" key="2">
    <source>
        <dbReference type="EMBL" id="VDI53127.1"/>
    </source>
</evidence>
<gene>
    <name evidence="2" type="ORF">MGAL_10B067309</name>
</gene>
<protein>
    <recommendedName>
        <fullName evidence="1">Mab-21-like nucleotidyltransferase domain-containing protein</fullName>
    </recommendedName>
</protein>
<sequence length="332" mass="38117">MKEKIFETEEQFQTNFNIHRPAVSADLHPRNLASYFEQEGGLTPVNIANFEKDSCYGIDDTDFVFCLKGETWPDEASEWQVRERISKWPTKELQHEIINSGYFLVGVGSNESEIQWRMSFNKAELLLIESFNETQTHCIMFLKLLKSSRISKPPDPIGGIHLLVSTYQMYENTPLSTLNIISEEMFIEEWLRIRVGMAQQFHVTSVHSFLNLYDGHSISNIYLRCTEELEKLKSVSYAQPYIKLLLNCIVVQQHILLTNGKKASGRIESSDTKNEYLRGMISSVTDLTHTSLRIATCLLDDGVKGECLKIIRALTANQDNHLFMQNYSQTNS</sequence>
<dbReference type="Proteomes" id="UP000596742">
    <property type="component" value="Unassembled WGS sequence"/>
</dbReference>
<dbReference type="EMBL" id="UYJE01007263">
    <property type="protein sequence ID" value="VDI53127.1"/>
    <property type="molecule type" value="Genomic_DNA"/>
</dbReference>
<dbReference type="AlphaFoldDB" id="A0A8B6FRF0"/>
<name>A0A8B6FRF0_MYTGA</name>
<reference evidence="2" key="1">
    <citation type="submission" date="2018-11" db="EMBL/GenBank/DDBJ databases">
        <authorList>
            <person name="Alioto T."/>
            <person name="Alioto T."/>
        </authorList>
    </citation>
    <scope>NUCLEOTIDE SEQUENCE</scope>
</reference>
<accession>A0A8B6FRF0</accession>
<feature type="domain" description="Mab-21-like nucleotidyltransferase" evidence="1">
    <location>
        <begin position="62"/>
        <end position="129"/>
    </location>
</feature>
<dbReference type="Pfam" id="PF03281">
    <property type="entry name" value="Mab-21"/>
    <property type="match status" value="1"/>
</dbReference>
<dbReference type="PANTHER" id="PTHR10656:SF69">
    <property type="entry name" value="MAB-21-LIKE HHH_H2TH-LIKE DOMAIN-CONTAINING PROTEIN"/>
    <property type="match status" value="1"/>
</dbReference>
<evidence type="ECO:0000313" key="3">
    <source>
        <dbReference type="Proteomes" id="UP000596742"/>
    </source>
</evidence>